<keyword evidence="4" id="KW-0255">Endonuclease</keyword>
<evidence type="ECO:0000256" key="7">
    <source>
        <dbReference type="ARBA" id="ARBA00022884"/>
    </source>
</evidence>
<sequence>MKGNTIILDHLDGAEAAALMVDGKLHDLIIDSDAPRPGTVYRAIADKPVKGQGGMFLKTPDGSAFLRQIKGLAPGQEILVQVSGYAEPGKAIPVTQKLLFKSRYAIVTPDAPGLNVSRSIRDDDLRDTLLEIAHEAMAQATIDGRNMGLILRSSCADADADADDIADDILAMATLAETVLGDEGHGPEVLTEGDGPHILAWRDWTDPAEVVTDEGSFEAHSVLDAIDSARSAQVDLGGGASMFVEETRALVAVDVNTGNDASLAGGLKANLAAARALPTALRVRGLGGQIVMDLAPMPKKDRRTFESALRAALRGDTIDTALVGWTPLGHMELQRKRARAPLPPEAA</sequence>
<dbReference type="STRING" id="1402135.SAMN05444149_102513"/>
<keyword evidence="7" id="KW-0694">RNA-binding</keyword>
<evidence type="ECO:0000256" key="4">
    <source>
        <dbReference type="ARBA" id="ARBA00022759"/>
    </source>
</evidence>
<evidence type="ECO:0000259" key="8">
    <source>
        <dbReference type="Pfam" id="PF10150"/>
    </source>
</evidence>
<keyword evidence="5 9" id="KW-0378">Hydrolase</keyword>
<dbReference type="PANTHER" id="PTHR30001">
    <property type="entry name" value="RIBONUCLEASE"/>
    <property type="match status" value="1"/>
</dbReference>
<evidence type="ECO:0000313" key="10">
    <source>
        <dbReference type="Proteomes" id="UP000199754"/>
    </source>
</evidence>
<dbReference type="GO" id="GO:0046872">
    <property type="term" value="F:metal ion binding"/>
    <property type="evidence" value="ECO:0007669"/>
    <property type="project" value="UniProtKB-KW"/>
</dbReference>
<keyword evidence="3" id="KW-0479">Metal-binding</keyword>
<dbReference type="GO" id="GO:0006364">
    <property type="term" value="P:rRNA processing"/>
    <property type="evidence" value="ECO:0007669"/>
    <property type="project" value="TreeGrafter"/>
</dbReference>
<keyword evidence="6" id="KW-0460">Magnesium</keyword>
<dbReference type="InterPro" id="IPR019307">
    <property type="entry name" value="RNA-bd_AU-1/RNase_E/G"/>
</dbReference>
<evidence type="ECO:0000256" key="6">
    <source>
        <dbReference type="ARBA" id="ARBA00022842"/>
    </source>
</evidence>
<proteinExistence type="predicted"/>
<evidence type="ECO:0000256" key="2">
    <source>
        <dbReference type="ARBA" id="ARBA00022722"/>
    </source>
</evidence>
<dbReference type="GO" id="GO:0008995">
    <property type="term" value="F:ribonuclease E activity"/>
    <property type="evidence" value="ECO:0007669"/>
    <property type="project" value="UniProtKB-EC"/>
</dbReference>
<accession>A0A221JX27</accession>
<dbReference type="eggNOG" id="COG1530">
    <property type="taxonomic scope" value="Bacteria"/>
</dbReference>
<dbReference type="EMBL" id="CP022415">
    <property type="protein sequence ID" value="ASM71302.1"/>
    <property type="molecule type" value="Genomic_DNA"/>
</dbReference>
<keyword evidence="2" id="KW-0540">Nuclease</keyword>
<evidence type="ECO:0000256" key="3">
    <source>
        <dbReference type="ARBA" id="ARBA00022723"/>
    </source>
</evidence>
<dbReference type="GO" id="GO:0005737">
    <property type="term" value="C:cytoplasm"/>
    <property type="evidence" value="ECO:0007669"/>
    <property type="project" value="TreeGrafter"/>
</dbReference>
<evidence type="ECO:0000313" key="9">
    <source>
        <dbReference type="EMBL" id="ASM71302.1"/>
    </source>
</evidence>
<evidence type="ECO:0000256" key="1">
    <source>
        <dbReference type="ARBA" id="ARBA00001946"/>
    </source>
</evidence>
<feature type="domain" description="RNA-binding protein AU-1/Ribonuclease E/G" evidence="8">
    <location>
        <begin position="213"/>
        <end position="337"/>
    </location>
</feature>
<dbReference type="KEGG" id="spse:SULPSESMR1_00467"/>
<organism evidence="9 10">
    <name type="scientific">Pseudosulfitobacter pseudonitzschiae</name>
    <dbReference type="NCBI Taxonomy" id="1402135"/>
    <lineage>
        <taxon>Bacteria</taxon>
        <taxon>Pseudomonadati</taxon>
        <taxon>Pseudomonadota</taxon>
        <taxon>Alphaproteobacteria</taxon>
        <taxon>Rhodobacterales</taxon>
        <taxon>Roseobacteraceae</taxon>
        <taxon>Pseudosulfitobacter</taxon>
    </lineage>
</organism>
<dbReference type="PANTHER" id="PTHR30001:SF1">
    <property type="entry name" value="RIBONUCLEASE E_G-LIKE PROTEIN, CHLOROPLASTIC"/>
    <property type="match status" value="1"/>
</dbReference>
<evidence type="ECO:0000256" key="5">
    <source>
        <dbReference type="ARBA" id="ARBA00022801"/>
    </source>
</evidence>
<protein>
    <submittedName>
        <fullName evidence="9">Ribonuclease E</fullName>
        <ecNumber evidence="9">3.1.26.12</ecNumber>
    </submittedName>
</protein>
<dbReference type="EC" id="3.1.26.12" evidence="9"/>
<keyword evidence="10" id="KW-1185">Reference proteome</keyword>
<dbReference type="Pfam" id="PF10150">
    <property type="entry name" value="RNase_E_G"/>
    <property type="match status" value="1"/>
</dbReference>
<dbReference type="RefSeq" id="WP_089419387.1">
    <property type="nucleotide sequence ID" value="NZ_CP022415.1"/>
</dbReference>
<dbReference type="AlphaFoldDB" id="A0A221JX27"/>
<dbReference type="InterPro" id="IPR004659">
    <property type="entry name" value="RNase_E/G"/>
</dbReference>
<dbReference type="OrthoDB" id="9804278at2"/>
<name>A0A221JX27_9RHOB</name>
<gene>
    <name evidence="9" type="primary">rne</name>
    <name evidence="9" type="ORF">SULPSESMR1_00467</name>
</gene>
<dbReference type="GO" id="GO:0003723">
    <property type="term" value="F:RNA binding"/>
    <property type="evidence" value="ECO:0007669"/>
    <property type="project" value="UniProtKB-KW"/>
</dbReference>
<reference evidence="9 10" key="1">
    <citation type="submission" date="2017-07" db="EMBL/GenBank/DDBJ databases">
        <title>Genome Sequence of Sulfitobacter pseudonitzschiae Strain SMR1 Isolated from a culture of the Diatom Skeletonema marinoi.</title>
        <authorList>
            <person name="Topel M."/>
            <person name="Pinder M.I.M."/>
            <person name="Johansson O.N."/>
            <person name="Kourtchenko O."/>
            <person name="Godhe A."/>
            <person name="Clarke A.K."/>
        </authorList>
    </citation>
    <scope>NUCLEOTIDE SEQUENCE [LARGE SCALE GENOMIC DNA]</scope>
    <source>
        <strain evidence="9 10">SMR1</strain>
    </source>
</reference>
<dbReference type="Proteomes" id="UP000199754">
    <property type="component" value="Chromosome"/>
</dbReference>
<comment type="cofactor">
    <cofactor evidence="1">
        <name>Mg(2+)</name>
        <dbReference type="ChEBI" id="CHEBI:18420"/>
    </cofactor>
</comment>